<evidence type="ECO:0000313" key="3">
    <source>
        <dbReference type="EMBL" id="GGJ91289.1"/>
    </source>
</evidence>
<sequence>MSNRRGRPWIVPALLVALALACAYREAVATVPAREWTLPHLPFPVAREPALITAVGQGVEVHALARLADTLHIDGDVRPYAEARDLSPYRSVLLAVGYSPVGLAAARRTWEAEVRRAREIAQLAHRQGVPLILVFFGGPLRNDARSAALFDLLLPHARYVIARADAEQDRHLSALARRHDVPYTRVRTFEAAKIPLNSAYR</sequence>
<keyword evidence="4" id="KW-1185">Reference proteome</keyword>
<dbReference type="PROSITE" id="PS51257">
    <property type="entry name" value="PROKAR_LIPOPROTEIN"/>
    <property type="match status" value="1"/>
</dbReference>
<name>A0A8J3B6A9_9BACI</name>
<dbReference type="Pfam" id="PF19823">
    <property type="entry name" value="DUF6305"/>
    <property type="match status" value="1"/>
</dbReference>
<protein>
    <recommendedName>
        <fullName evidence="2">DUF6305 domain-containing protein</fullName>
    </recommendedName>
</protein>
<organism evidence="3 4">
    <name type="scientific">Calditerricola satsumensis</name>
    <dbReference type="NCBI Taxonomy" id="373054"/>
    <lineage>
        <taxon>Bacteria</taxon>
        <taxon>Bacillati</taxon>
        <taxon>Bacillota</taxon>
        <taxon>Bacilli</taxon>
        <taxon>Bacillales</taxon>
        <taxon>Bacillaceae</taxon>
        <taxon>Calditerricola</taxon>
    </lineage>
</organism>
<dbReference type="InterPro" id="IPR046272">
    <property type="entry name" value="DUF6305"/>
</dbReference>
<evidence type="ECO:0000313" key="4">
    <source>
        <dbReference type="Proteomes" id="UP000637720"/>
    </source>
</evidence>
<accession>A0A8J3B6A9</accession>
<dbReference type="AlphaFoldDB" id="A0A8J3B6A9"/>
<feature type="signal peptide" evidence="1">
    <location>
        <begin position="1"/>
        <end position="29"/>
    </location>
</feature>
<keyword evidence="1" id="KW-0732">Signal</keyword>
<dbReference type="EMBL" id="BMOF01000001">
    <property type="protein sequence ID" value="GGJ91289.1"/>
    <property type="molecule type" value="Genomic_DNA"/>
</dbReference>
<feature type="chain" id="PRO_5038337992" description="DUF6305 domain-containing protein" evidence="1">
    <location>
        <begin position="30"/>
        <end position="201"/>
    </location>
</feature>
<reference evidence="3" key="2">
    <citation type="submission" date="2020-09" db="EMBL/GenBank/DDBJ databases">
        <authorList>
            <person name="Sun Q."/>
            <person name="Ohkuma M."/>
        </authorList>
    </citation>
    <scope>NUCLEOTIDE SEQUENCE</scope>
    <source>
        <strain evidence="3">JCM 14719</strain>
    </source>
</reference>
<evidence type="ECO:0000259" key="2">
    <source>
        <dbReference type="Pfam" id="PF19823"/>
    </source>
</evidence>
<dbReference type="RefSeq" id="WP_188816514.1">
    <property type="nucleotide sequence ID" value="NZ_BMOF01000001.1"/>
</dbReference>
<evidence type="ECO:0000256" key="1">
    <source>
        <dbReference type="SAM" id="SignalP"/>
    </source>
</evidence>
<feature type="domain" description="DUF6305" evidence="2">
    <location>
        <begin position="47"/>
        <end position="200"/>
    </location>
</feature>
<dbReference type="Proteomes" id="UP000637720">
    <property type="component" value="Unassembled WGS sequence"/>
</dbReference>
<proteinExistence type="predicted"/>
<gene>
    <name evidence="3" type="ORF">GCM10007043_01250</name>
</gene>
<reference evidence="3" key="1">
    <citation type="journal article" date="2014" name="Int. J. Syst. Evol. Microbiol.">
        <title>Complete genome sequence of Corynebacterium casei LMG S-19264T (=DSM 44701T), isolated from a smear-ripened cheese.</title>
        <authorList>
            <consortium name="US DOE Joint Genome Institute (JGI-PGF)"/>
            <person name="Walter F."/>
            <person name="Albersmeier A."/>
            <person name="Kalinowski J."/>
            <person name="Ruckert C."/>
        </authorList>
    </citation>
    <scope>NUCLEOTIDE SEQUENCE</scope>
    <source>
        <strain evidence="3">JCM 14719</strain>
    </source>
</reference>
<comment type="caution">
    <text evidence="3">The sequence shown here is derived from an EMBL/GenBank/DDBJ whole genome shotgun (WGS) entry which is preliminary data.</text>
</comment>